<dbReference type="RefSeq" id="WP_371939835.1">
    <property type="nucleotide sequence ID" value="NZ_JAXCEH010000003.1"/>
</dbReference>
<dbReference type="SUPFAM" id="SSF53448">
    <property type="entry name" value="Nucleotide-diphospho-sugar transferases"/>
    <property type="match status" value="1"/>
</dbReference>
<protein>
    <submittedName>
        <fullName evidence="2">Mycofactocin biosynthesis glycosyltransferase MftF</fullName>
    </submittedName>
</protein>
<dbReference type="InterPro" id="IPR023981">
    <property type="entry name" value="MftF"/>
</dbReference>
<proteinExistence type="predicted"/>
<evidence type="ECO:0000313" key="3">
    <source>
        <dbReference type="Proteomes" id="UP001569904"/>
    </source>
</evidence>
<dbReference type="PANTHER" id="PTHR43685">
    <property type="entry name" value="GLYCOSYLTRANSFERASE"/>
    <property type="match status" value="1"/>
</dbReference>
<feature type="domain" description="Glycosyltransferase 2-like" evidence="1">
    <location>
        <begin position="99"/>
        <end position="251"/>
    </location>
</feature>
<dbReference type="PANTHER" id="PTHR43685:SF3">
    <property type="entry name" value="SLR2126 PROTEIN"/>
    <property type="match status" value="1"/>
</dbReference>
<evidence type="ECO:0000313" key="2">
    <source>
        <dbReference type="EMBL" id="MFA1553440.1"/>
    </source>
</evidence>
<comment type="caution">
    <text evidence="2">The sequence shown here is derived from an EMBL/GenBank/DDBJ whole genome shotgun (WGS) entry which is preliminary data.</text>
</comment>
<dbReference type="EMBL" id="JAXCEH010000003">
    <property type="protein sequence ID" value="MFA1553440.1"/>
    <property type="molecule type" value="Genomic_DNA"/>
</dbReference>
<name>A0ABV4QU45_9ACTN</name>
<dbReference type="Gene3D" id="3.90.550.10">
    <property type="entry name" value="Spore Coat Polysaccharide Biosynthesis Protein SpsA, Chain A"/>
    <property type="match status" value="1"/>
</dbReference>
<dbReference type="Proteomes" id="UP001569904">
    <property type="component" value="Unassembled WGS sequence"/>
</dbReference>
<reference evidence="2 3" key="1">
    <citation type="submission" date="2023-11" db="EMBL/GenBank/DDBJ databases">
        <title>Actinomadura monticuli sp. nov., isolated from volcanic ash.</title>
        <authorList>
            <person name="Lee S.D."/>
            <person name="Yang H."/>
            <person name="Kim I.S."/>
        </authorList>
    </citation>
    <scope>NUCLEOTIDE SEQUENCE [LARGE SCALE GENOMIC DNA]</scope>
    <source>
        <strain evidence="2 3">DSM 45346</strain>
    </source>
</reference>
<keyword evidence="3" id="KW-1185">Reference proteome</keyword>
<dbReference type="Pfam" id="PF00535">
    <property type="entry name" value="Glycos_transf_2"/>
    <property type="match status" value="1"/>
</dbReference>
<dbReference type="InterPro" id="IPR050834">
    <property type="entry name" value="Glycosyltransf_2"/>
</dbReference>
<evidence type="ECO:0000259" key="1">
    <source>
        <dbReference type="Pfam" id="PF00535"/>
    </source>
</evidence>
<gene>
    <name evidence="2" type="primary">mftF</name>
    <name evidence="2" type="ORF">SM436_07020</name>
</gene>
<dbReference type="InterPro" id="IPR001173">
    <property type="entry name" value="Glyco_trans_2-like"/>
</dbReference>
<organism evidence="2 3">
    <name type="scientific">Actinomadura chokoriensis</name>
    <dbReference type="NCBI Taxonomy" id="454156"/>
    <lineage>
        <taxon>Bacteria</taxon>
        <taxon>Bacillati</taxon>
        <taxon>Actinomycetota</taxon>
        <taxon>Actinomycetes</taxon>
        <taxon>Streptosporangiales</taxon>
        <taxon>Thermomonosporaceae</taxon>
        <taxon>Actinomadura</taxon>
    </lineage>
</organism>
<sequence>MNVSGGGDRRSFALPPGFRIALDPRTSLRSGGRVATGGVPWKVVRFGDAALPHLAALHRAGSRGLAGDSAVARALARRLLDHGLALPLPAPRPGPHDVTVVIPAFGRADELDASLAAVKGLPVIVVDDGSPDPGPLRRAAAAHDARLVRHDRNRGPAAARNTGLRLVETPFAALVDSDCRPAPGWLDVLMPHFDDPRVAAVAPRVLPRPGDTRLMARYEAARSALDMGRRPALVRPGGRPGFVPTATLLVRVAALGDSPFDERLRLGEDVDLVWRLGDQGWNVRYEPAAEVFHTPRLRPADWARRRHQYGTSAADLARRHPGRLAPARPSLWNLAVLGLLARGRPAPAAACAGLATALLAGRLSRLPSGRSLAATVVAKGAVADAASLGHALRREWWPAGLLAVAACPRSRTARAAALAMIAPIGLEWLRERPAVDPVRYTALRLAEDVAYGSGVTAASLRSRSAAPLLPDVRLPGALSSVRPRRTTGTPSRSAMN</sequence>
<dbReference type="NCBIfam" id="TIGR03965">
    <property type="entry name" value="mycofact_glyco"/>
    <property type="match status" value="1"/>
</dbReference>
<dbReference type="InterPro" id="IPR029044">
    <property type="entry name" value="Nucleotide-diphossugar_trans"/>
</dbReference>
<accession>A0ABV4QU45</accession>